<name>A0AAW5E5J1_9BACI</name>
<evidence type="ECO:0000313" key="3">
    <source>
        <dbReference type="Proteomes" id="UP001431131"/>
    </source>
</evidence>
<dbReference type="GO" id="GO:0008803">
    <property type="term" value="F:bis(5'-nucleosyl)-tetraphosphatase (symmetrical) activity"/>
    <property type="evidence" value="ECO:0007669"/>
    <property type="project" value="TreeGrafter"/>
</dbReference>
<dbReference type="AlphaFoldDB" id="A0AAW5E5J1"/>
<dbReference type="InterPro" id="IPR004843">
    <property type="entry name" value="Calcineurin-like_PHP"/>
</dbReference>
<dbReference type="SUPFAM" id="SSF56300">
    <property type="entry name" value="Metallo-dependent phosphatases"/>
    <property type="match status" value="1"/>
</dbReference>
<dbReference type="EMBL" id="JAKTTI010000009">
    <property type="protein sequence ID" value="MCH1625251.1"/>
    <property type="molecule type" value="Genomic_DNA"/>
</dbReference>
<accession>A0AAW5E5J1</accession>
<reference evidence="2" key="1">
    <citation type="submission" date="2022-02" db="EMBL/GenBank/DDBJ databases">
        <title>Fredinandcohnia quinoae sp. nov. isolated from Chenopodium quinoa seeds.</title>
        <authorList>
            <person name="Saati-Santamaria Z."/>
            <person name="Flores-Felix J.D."/>
            <person name="Igual J.M."/>
            <person name="Velazquez E."/>
            <person name="Garcia-Fraile P."/>
            <person name="Martinez-Molina E."/>
        </authorList>
    </citation>
    <scope>NUCLEOTIDE SEQUENCE</scope>
    <source>
        <strain evidence="2">SECRCQ15</strain>
    </source>
</reference>
<comment type="caution">
    <text evidence="2">The sequence shown here is derived from an EMBL/GenBank/DDBJ whole genome shotgun (WGS) entry which is preliminary data.</text>
</comment>
<dbReference type="Pfam" id="PF00149">
    <property type="entry name" value="Metallophos"/>
    <property type="match status" value="1"/>
</dbReference>
<dbReference type="InterPro" id="IPR029052">
    <property type="entry name" value="Metallo-depent_PP-like"/>
</dbReference>
<dbReference type="InterPro" id="IPR050126">
    <property type="entry name" value="Ap4A_hydrolase"/>
</dbReference>
<sequence>MQRTLIISDIHGDINKFEQLLESVNYDSKNDQLILLGDYVDRGPNAKAVIDKVIKLKERGARVLKGNHEDMMIKALTSDEEKFWNHWVVRNGGDKTLSSYGFSEKDLLVDEEAFQKPSLESDELKRHLKFIQDLEHYIETDDYIFVHAGVEPEVPVCESDPYKLIWIRDEFHKGYKGVKIVVFGHTPTSLLYKEQGKCDVFFGVNRIIGIDGGAVYGGQLNCLELPSQKVYSVKDL</sequence>
<dbReference type="GO" id="GO:0005737">
    <property type="term" value="C:cytoplasm"/>
    <property type="evidence" value="ECO:0007669"/>
    <property type="project" value="TreeGrafter"/>
</dbReference>
<dbReference type="CDD" id="cd00144">
    <property type="entry name" value="MPP_PPP_family"/>
    <property type="match status" value="1"/>
</dbReference>
<evidence type="ECO:0000313" key="2">
    <source>
        <dbReference type="EMBL" id="MCH1625251.1"/>
    </source>
</evidence>
<protein>
    <submittedName>
        <fullName evidence="2">Serine/threonine protein phosphatase</fullName>
    </submittedName>
</protein>
<dbReference type="InterPro" id="IPR006186">
    <property type="entry name" value="Ser/Thr-sp_prot-phosphatase"/>
</dbReference>
<dbReference type="GO" id="GO:0016791">
    <property type="term" value="F:phosphatase activity"/>
    <property type="evidence" value="ECO:0007669"/>
    <property type="project" value="TreeGrafter"/>
</dbReference>
<feature type="domain" description="Serine/threonine specific protein phosphatases" evidence="1">
    <location>
        <begin position="64"/>
        <end position="69"/>
    </location>
</feature>
<dbReference type="PANTHER" id="PTHR42850:SF4">
    <property type="entry name" value="ZINC-DEPENDENT ENDOPOLYPHOSPHATASE"/>
    <property type="match status" value="1"/>
</dbReference>
<proteinExistence type="predicted"/>
<dbReference type="PROSITE" id="PS00125">
    <property type="entry name" value="SER_THR_PHOSPHATASE"/>
    <property type="match status" value="1"/>
</dbReference>
<dbReference type="Gene3D" id="3.60.21.10">
    <property type="match status" value="1"/>
</dbReference>
<dbReference type="PANTHER" id="PTHR42850">
    <property type="entry name" value="METALLOPHOSPHOESTERASE"/>
    <property type="match status" value="1"/>
</dbReference>
<dbReference type="GO" id="GO:0110154">
    <property type="term" value="P:RNA decapping"/>
    <property type="evidence" value="ECO:0007669"/>
    <property type="project" value="TreeGrafter"/>
</dbReference>
<evidence type="ECO:0000259" key="1">
    <source>
        <dbReference type="PROSITE" id="PS00125"/>
    </source>
</evidence>
<gene>
    <name evidence="2" type="ORF">MJG50_07920</name>
</gene>
<organism evidence="2 3">
    <name type="scientific">Fredinandcohnia quinoae</name>
    <dbReference type="NCBI Taxonomy" id="2918902"/>
    <lineage>
        <taxon>Bacteria</taxon>
        <taxon>Bacillati</taxon>
        <taxon>Bacillota</taxon>
        <taxon>Bacilli</taxon>
        <taxon>Bacillales</taxon>
        <taxon>Bacillaceae</taxon>
        <taxon>Fredinandcohnia</taxon>
    </lineage>
</organism>
<dbReference type="RefSeq" id="WP_240254611.1">
    <property type="nucleotide sequence ID" value="NZ_JAKTTI010000009.1"/>
</dbReference>
<dbReference type="Proteomes" id="UP001431131">
    <property type="component" value="Unassembled WGS sequence"/>
</dbReference>
<keyword evidence="3" id="KW-1185">Reference proteome</keyword>